<evidence type="ECO:0000313" key="3">
    <source>
        <dbReference type="Proteomes" id="UP000479293"/>
    </source>
</evidence>
<sequence length="173" mass="18967">MPSQAVIDLSHYMKEHHLTISFAESATTGRFIDEFTSVPKCGDAVQGSIVCYNENVKKNLLQVPQELIDQYTAESAEVTQCLADRLKRLIPAHIVVAATGLAAPGGSETPEKPVGTMFVHGYIDQEAFRKRFQFEGEPDEIITQTIDETAKFLLEKLKSQGSEAKKSPALSPG</sequence>
<dbReference type="RefSeq" id="WP_152762599.1">
    <property type="nucleotide sequence ID" value="NZ_WHLY01000002.1"/>
</dbReference>
<comment type="caution">
    <text evidence="2">The sequence shown here is derived from an EMBL/GenBank/DDBJ whole genome shotgun (WGS) entry which is preliminary data.</text>
</comment>
<keyword evidence="2" id="KW-0378">Hydrolase</keyword>
<dbReference type="NCBIfam" id="TIGR00199">
    <property type="entry name" value="PncC_domain"/>
    <property type="match status" value="1"/>
</dbReference>
<keyword evidence="3" id="KW-1185">Reference proteome</keyword>
<name>A0A7C9BJB4_9BACT</name>
<protein>
    <submittedName>
        <fullName evidence="2">Nicotinamide-nucleotide amidohydrolase family protein</fullName>
    </submittedName>
</protein>
<evidence type="ECO:0000313" key="2">
    <source>
        <dbReference type="EMBL" id="MPR35494.1"/>
    </source>
</evidence>
<accession>A0A7C9BJB4</accession>
<dbReference type="AlphaFoldDB" id="A0A7C9BJB4"/>
<evidence type="ECO:0000259" key="1">
    <source>
        <dbReference type="Pfam" id="PF02464"/>
    </source>
</evidence>
<dbReference type="Pfam" id="PF02464">
    <property type="entry name" value="CinA"/>
    <property type="match status" value="1"/>
</dbReference>
<organism evidence="2 3">
    <name type="scientific">Salmonirosea aquatica</name>
    <dbReference type="NCBI Taxonomy" id="2654236"/>
    <lineage>
        <taxon>Bacteria</taxon>
        <taxon>Pseudomonadati</taxon>
        <taxon>Bacteroidota</taxon>
        <taxon>Cytophagia</taxon>
        <taxon>Cytophagales</taxon>
        <taxon>Spirosomataceae</taxon>
        <taxon>Salmonirosea</taxon>
    </lineage>
</organism>
<dbReference type="Proteomes" id="UP000479293">
    <property type="component" value="Unassembled WGS sequence"/>
</dbReference>
<proteinExistence type="predicted"/>
<dbReference type="EMBL" id="WHLY01000002">
    <property type="protein sequence ID" value="MPR35494.1"/>
    <property type="molecule type" value="Genomic_DNA"/>
</dbReference>
<dbReference type="Gene3D" id="3.90.950.20">
    <property type="entry name" value="CinA-like"/>
    <property type="match status" value="1"/>
</dbReference>
<dbReference type="InterPro" id="IPR008136">
    <property type="entry name" value="CinA_C"/>
</dbReference>
<feature type="domain" description="CinA C-terminal" evidence="1">
    <location>
        <begin position="9"/>
        <end position="156"/>
    </location>
</feature>
<dbReference type="InterPro" id="IPR036653">
    <property type="entry name" value="CinA-like_C"/>
</dbReference>
<gene>
    <name evidence="2" type="ORF">GBK04_19610</name>
</gene>
<dbReference type="GO" id="GO:0016787">
    <property type="term" value="F:hydrolase activity"/>
    <property type="evidence" value="ECO:0007669"/>
    <property type="project" value="UniProtKB-KW"/>
</dbReference>
<dbReference type="SUPFAM" id="SSF142433">
    <property type="entry name" value="CinA-like"/>
    <property type="match status" value="1"/>
</dbReference>
<reference evidence="2 3" key="1">
    <citation type="submission" date="2019-10" db="EMBL/GenBank/DDBJ databases">
        <title>Draft Genome Sequence of Cytophagaceae sp. SJW1-29.</title>
        <authorList>
            <person name="Choi A."/>
        </authorList>
    </citation>
    <scope>NUCLEOTIDE SEQUENCE [LARGE SCALE GENOMIC DNA]</scope>
    <source>
        <strain evidence="2 3">SJW1-29</strain>
    </source>
</reference>